<accession>A0A1H0M359</accession>
<gene>
    <name evidence="2" type="ORF">SAMN05192558_104397</name>
</gene>
<organism evidence="2 3">
    <name type="scientific">Actinokineospora alba</name>
    <dbReference type="NCBI Taxonomy" id="504798"/>
    <lineage>
        <taxon>Bacteria</taxon>
        <taxon>Bacillati</taxon>
        <taxon>Actinomycetota</taxon>
        <taxon>Actinomycetes</taxon>
        <taxon>Pseudonocardiales</taxon>
        <taxon>Pseudonocardiaceae</taxon>
        <taxon>Actinokineospora</taxon>
    </lineage>
</organism>
<dbReference type="Proteomes" id="UP000199651">
    <property type="component" value="Unassembled WGS sequence"/>
</dbReference>
<feature type="compositionally biased region" description="Basic and acidic residues" evidence="1">
    <location>
        <begin position="92"/>
        <end position="107"/>
    </location>
</feature>
<feature type="compositionally biased region" description="Basic and acidic residues" evidence="1">
    <location>
        <begin position="1"/>
        <end position="11"/>
    </location>
</feature>
<evidence type="ECO:0000313" key="2">
    <source>
        <dbReference type="EMBL" id="SDO74827.1"/>
    </source>
</evidence>
<protein>
    <submittedName>
        <fullName evidence="2">Uncharacterized protein</fullName>
    </submittedName>
</protein>
<name>A0A1H0M359_9PSEU</name>
<proteinExistence type="predicted"/>
<evidence type="ECO:0000313" key="3">
    <source>
        <dbReference type="Proteomes" id="UP000199651"/>
    </source>
</evidence>
<dbReference type="EMBL" id="FNJB01000004">
    <property type="protein sequence ID" value="SDO74827.1"/>
    <property type="molecule type" value="Genomic_DNA"/>
</dbReference>
<keyword evidence="3" id="KW-1185">Reference proteome</keyword>
<dbReference type="STRING" id="504798.SAMN05421871_10563"/>
<dbReference type="AlphaFoldDB" id="A0A1H0M359"/>
<reference evidence="3" key="1">
    <citation type="submission" date="2016-10" db="EMBL/GenBank/DDBJ databases">
        <authorList>
            <person name="Varghese N."/>
            <person name="Submissions S."/>
        </authorList>
    </citation>
    <scope>NUCLEOTIDE SEQUENCE [LARGE SCALE GENOMIC DNA]</scope>
    <source>
        <strain evidence="3">IBRC-M 10655</strain>
    </source>
</reference>
<evidence type="ECO:0000256" key="1">
    <source>
        <dbReference type="SAM" id="MobiDB-lite"/>
    </source>
</evidence>
<sequence length="191" mass="20200">MGSGESGERRMPMATGVQDAPMGSGQPGAMGPGEQGRPTGPGQPGGAGMTQPHAGLVPPAESDATVPPGEASVARQAGRPDADEADGFGPRSTDRIAPEVDRGDRGGQGKLFQPDEASRLRGEWQRVQATFVDNPQDAVRGADALVTEVIRSLQNSMAERHKALRRSTQDTEELRQSLHQYRALLDQLLQA</sequence>
<feature type="region of interest" description="Disordered" evidence="1">
    <location>
        <begin position="1"/>
        <end position="120"/>
    </location>
</feature>
<feature type="compositionally biased region" description="Gly residues" evidence="1">
    <location>
        <begin position="25"/>
        <end position="34"/>
    </location>
</feature>